<dbReference type="Proteomes" id="UP001059934">
    <property type="component" value="Chromosome"/>
</dbReference>
<proteinExistence type="predicted"/>
<dbReference type="InterPro" id="IPR005074">
    <property type="entry name" value="Peptidase_C39"/>
</dbReference>
<dbReference type="Gene3D" id="3.90.70.10">
    <property type="entry name" value="Cysteine proteinases"/>
    <property type="match status" value="1"/>
</dbReference>
<evidence type="ECO:0000313" key="3">
    <source>
        <dbReference type="Proteomes" id="UP001059934"/>
    </source>
</evidence>
<dbReference type="EMBL" id="CP103416">
    <property type="protein sequence ID" value="UVW34945.1"/>
    <property type="molecule type" value="Genomic_DNA"/>
</dbReference>
<name>A0ABY5TM67_9GAMM</name>
<gene>
    <name evidence="2" type="ORF">NYF23_13150</name>
</gene>
<dbReference type="Pfam" id="PF03412">
    <property type="entry name" value="Peptidase_C39"/>
    <property type="match status" value="1"/>
</dbReference>
<evidence type="ECO:0000313" key="2">
    <source>
        <dbReference type="EMBL" id="UVW34945.1"/>
    </source>
</evidence>
<reference evidence="2" key="1">
    <citation type="submission" date="2022-08" db="EMBL/GenBank/DDBJ databases">
        <title>Catabolic pathway analysis in culturable SAR92 clade bacteria reveals their overlooked roles in DMSP degradation in coastal seas.</title>
        <authorList>
            <person name="He X."/>
            <person name="Zhang X."/>
            <person name="Zhang Y."/>
        </authorList>
    </citation>
    <scope>NUCLEOTIDE SEQUENCE</scope>
    <source>
        <strain evidence="2">H455</strain>
    </source>
</reference>
<evidence type="ECO:0000259" key="1">
    <source>
        <dbReference type="PROSITE" id="PS50990"/>
    </source>
</evidence>
<dbReference type="PROSITE" id="PS50990">
    <property type="entry name" value="PEPTIDASE_C39"/>
    <property type="match status" value="1"/>
</dbReference>
<dbReference type="CDD" id="cd02423">
    <property type="entry name" value="Peptidase_C39G"/>
    <property type="match status" value="1"/>
</dbReference>
<keyword evidence="3" id="KW-1185">Reference proteome</keyword>
<feature type="domain" description="Peptidase C39" evidence="1">
    <location>
        <begin position="72"/>
        <end position="202"/>
    </location>
</feature>
<sequence>MEDLRYSNKSCLRNLIFGSGPRAAALVLLFLLPPAKLALCAEHTFYSLAGLGEFSKPVRSIREERFKNLVEQQYDFSCGAAAVTTVLKYAYNLDVTELDVIEGMLQVSDPEVVAEKGFSLLDIRKYVQQHDLRGRGYNVEPEALESIRIPTITLLNIKGYQHFVVLKRTIGDSVYVADPALGNRVIPREEFLKNWNGVIFAIIGKGFDKQTALSQSQPAITARKLMDSFSPISNSELLDFGFSHADLF</sequence>
<organism evidence="2 3">
    <name type="scientific">SAR92 clade bacterium H455</name>
    <dbReference type="NCBI Taxonomy" id="2974818"/>
    <lineage>
        <taxon>Bacteria</taxon>
        <taxon>Pseudomonadati</taxon>
        <taxon>Pseudomonadota</taxon>
        <taxon>Gammaproteobacteria</taxon>
        <taxon>Cellvibrionales</taxon>
        <taxon>Porticoccaceae</taxon>
        <taxon>SAR92 clade</taxon>
    </lineage>
</organism>
<accession>A0ABY5TM67</accession>
<protein>
    <submittedName>
        <fullName evidence="2">C39 family peptidase</fullName>
    </submittedName>
</protein>